<dbReference type="InterPro" id="IPR036249">
    <property type="entry name" value="Thioredoxin-like_sf"/>
</dbReference>
<dbReference type="Gene3D" id="3.40.30.10">
    <property type="entry name" value="Glutaredoxin"/>
    <property type="match status" value="1"/>
</dbReference>
<protein>
    <submittedName>
        <fullName evidence="2">Uncharacterized protein YyaL</fullName>
    </submittedName>
</protein>
<dbReference type="PANTHER" id="PTHR42899:SF1">
    <property type="entry name" value="SPERMATOGENESIS-ASSOCIATED PROTEIN 20"/>
    <property type="match status" value="1"/>
</dbReference>
<proteinExistence type="predicted"/>
<evidence type="ECO:0000259" key="1">
    <source>
        <dbReference type="Pfam" id="PF03190"/>
    </source>
</evidence>
<dbReference type="EMBL" id="UOER01000587">
    <property type="protein sequence ID" value="VAW26390.1"/>
    <property type="molecule type" value="Genomic_DNA"/>
</dbReference>
<gene>
    <name evidence="2" type="ORF">MNBD_BACTEROID04-1367</name>
</gene>
<accession>A0A3B0UBD7</accession>
<evidence type="ECO:0000313" key="2">
    <source>
        <dbReference type="EMBL" id="VAW26390.1"/>
    </source>
</evidence>
<dbReference type="SUPFAM" id="SSF52833">
    <property type="entry name" value="Thioredoxin-like"/>
    <property type="match status" value="1"/>
</dbReference>
<sequence length="171" mass="20047">MHRLLFILILVSFISCKSQIDKKMPEQYKYTNNLINETSPYLLQHAHNPVNWYAWNKETLELAKKENKLIIISIGYSSCHWCHVMEHESFENEEVAKVMNENFISIKVDREERPDIDQVYMNAVQLMTGRGGWPLNCIALPDGRPIWGGTYFPKENWINALNQLADLYKNT</sequence>
<organism evidence="2">
    <name type="scientific">hydrothermal vent metagenome</name>
    <dbReference type="NCBI Taxonomy" id="652676"/>
    <lineage>
        <taxon>unclassified sequences</taxon>
        <taxon>metagenomes</taxon>
        <taxon>ecological metagenomes</taxon>
    </lineage>
</organism>
<dbReference type="AlphaFoldDB" id="A0A3B0UBD7"/>
<dbReference type="InterPro" id="IPR024705">
    <property type="entry name" value="Ssp411"/>
</dbReference>
<feature type="non-terminal residue" evidence="2">
    <location>
        <position position="171"/>
    </location>
</feature>
<dbReference type="PROSITE" id="PS51257">
    <property type="entry name" value="PROKAR_LIPOPROTEIN"/>
    <property type="match status" value="1"/>
</dbReference>
<feature type="domain" description="Spermatogenesis-associated protein 20-like TRX" evidence="1">
    <location>
        <begin position="31"/>
        <end position="159"/>
    </location>
</feature>
<reference evidence="2" key="1">
    <citation type="submission" date="2018-06" db="EMBL/GenBank/DDBJ databases">
        <authorList>
            <person name="Zhirakovskaya E."/>
        </authorList>
    </citation>
    <scope>NUCLEOTIDE SEQUENCE</scope>
</reference>
<dbReference type="PANTHER" id="PTHR42899">
    <property type="entry name" value="SPERMATOGENESIS-ASSOCIATED PROTEIN 20"/>
    <property type="match status" value="1"/>
</dbReference>
<name>A0A3B0UBD7_9ZZZZ</name>
<dbReference type="InterPro" id="IPR004879">
    <property type="entry name" value="Ssp411-like_TRX"/>
</dbReference>
<dbReference type="Pfam" id="PF03190">
    <property type="entry name" value="Thioredox_DsbH"/>
    <property type="match status" value="1"/>
</dbReference>
<dbReference type="CDD" id="cd02955">
    <property type="entry name" value="SSP411"/>
    <property type="match status" value="1"/>
</dbReference>